<gene>
    <name evidence="1" type="ORF">KCV87_00700</name>
</gene>
<dbReference type="EMBL" id="CP073249">
    <property type="protein sequence ID" value="QUF04698.1"/>
    <property type="molecule type" value="Genomic_DNA"/>
</dbReference>
<name>A0AA45R4J8_9PSEU</name>
<sequence length="600" mass="64370">MGDLLEACAERWRPAYEIVVIRDAAAGRPSRGIVVAHLPDALVVDRRGIDAGALASASEARHLLPYGRAELLVLPLHGPVEDVDRWTLTWVRACVRPEQVAELVQDDVRLLAALLVNGFAGTDLLFTDPEGYVFAAEHRDGFLEAARAVRPELPHLAPGSDLDRVLRDLLRAEPTPMGLLRDALVSDAEIESQVSRLLDAPDHRPLDAQPTRAAALPARHACPVDGNYVWYRHGDEPVPRCADHPVVLEPAPITRRVDPFQLWSAVAERVRAWTATGDPGARSSAELEREALDLLAAVSSANAIEQAVTAALSELQRAELLSGDAGREARERALSLFSLLHDEKNLPESLRQDVDALLESDREAVLRAAGGLWRAAGERDAPGLAVWASALVTGPGLNAELLQNRVNTLIELDAETGDHAHLSEALFVGRTAVAALGGEHDTAGSSLVATTAFGMIRWQALTGDRAILDEAIALLRAEVANAQAWSAVPTVLVSALTQRAAATGALPDVAEALSTGDSALVHPGPHDVLAASLSTAHLTAFELTGRLTDLDDAVDLARRAVHDGVPNLHPRRADLAGALRTRYRATRQLKDLVEAVELYR</sequence>
<dbReference type="Proteomes" id="UP000677152">
    <property type="component" value="Chromosome"/>
</dbReference>
<evidence type="ECO:0000313" key="1">
    <source>
        <dbReference type="EMBL" id="QUF04698.1"/>
    </source>
</evidence>
<protein>
    <submittedName>
        <fullName evidence="1">Uncharacterized protein</fullName>
    </submittedName>
</protein>
<dbReference type="AlphaFoldDB" id="A0AA45R4J8"/>
<organism evidence="1 2">
    <name type="scientific">Actinosynnema pretiosum subsp. pretiosum</name>
    <dbReference type="NCBI Taxonomy" id="103721"/>
    <lineage>
        <taxon>Bacteria</taxon>
        <taxon>Bacillati</taxon>
        <taxon>Actinomycetota</taxon>
        <taxon>Actinomycetes</taxon>
        <taxon>Pseudonocardiales</taxon>
        <taxon>Pseudonocardiaceae</taxon>
        <taxon>Actinosynnema</taxon>
    </lineage>
</organism>
<accession>A0AA45R4J8</accession>
<proteinExistence type="predicted"/>
<reference evidence="1" key="1">
    <citation type="submission" date="2021-04" db="EMBL/GenBank/DDBJ databases">
        <title>Genomic sequence of Actinosynnema pretiosum subsp. pretiosum ATCC 31280 (C-14919).</title>
        <authorList>
            <person name="Bai L."/>
            <person name="Wang X."/>
            <person name="Xiao Y."/>
        </authorList>
    </citation>
    <scope>NUCLEOTIDE SEQUENCE</scope>
    <source>
        <strain evidence="1">ATCC 31280</strain>
    </source>
</reference>
<evidence type="ECO:0000313" key="2">
    <source>
        <dbReference type="Proteomes" id="UP000677152"/>
    </source>
</evidence>